<organism evidence="2 3">
    <name type="scientific">Steinernema glaseri</name>
    <dbReference type="NCBI Taxonomy" id="37863"/>
    <lineage>
        <taxon>Eukaryota</taxon>
        <taxon>Metazoa</taxon>
        <taxon>Ecdysozoa</taxon>
        <taxon>Nematoda</taxon>
        <taxon>Chromadorea</taxon>
        <taxon>Rhabditida</taxon>
        <taxon>Tylenchina</taxon>
        <taxon>Panagrolaimomorpha</taxon>
        <taxon>Strongyloidoidea</taxon>
        <taxon>Steinernematidae</taxon>
        <taxon>Steinernema</taxon>
    </lineage>
</organism>
<dbReference type="Proteomes" id="UP000095287">
    <property type="component" value="Unplaced"/>
</dbReference>
<evidence type="ECO:0000313" key="3">
    <source>
        <dbReference type="WBParaSite" id="L893_g30828.t1"/>
    </source>
</evidence>
<feature type="compositionally biased region" description="Low complexity" evidence="1">
    <location>
        <begin position="157"/>
        <end position="167"/>
    </location>
</feature>
<protein>
    <submittedName>
        <fullName evidence="3">Uncharacterized protein</fullName>
    </submittedName>
</protein>
<evidence type="ECO:0000313" key="2">
    <source>
        <dbReference type="Proteomes" id="UP000095287"/>
    </source>
</evidence>
<feature type="compositionally biased region" description="Basic and acidic residues" evidence="1">
    <location>
        <begin position="238"/>
        <end position="251"/>
    </location>
</feature>
<feature type="compositionally biased region" description="Basic and acidic residues" evidence="1">
    <location>
        <begin position="7"/>
        <end position="16"/>
    </location>
</feature>
<feature type="region of interest" description="Disordered" evidence="1">
    <location>
        <begin position="1"/>
        <end position="36"/>
    </location>
</feature>
<evidence type="ECO:0000256" key="1">
    <source>
        <dbReference type="SAM" id="MobiDB-lite"/>
    </source>
</evidence>
<feature type="region of interest" description="Disordered" evidence="1">
    <location>
        <begin position="195"/>
        <end position="258"/>
    </location>
</feature>
<proteinExistence type="predicted"/>
<name>A0A1I7ZYB2_9BILA</name>
<sequence>MALCKARQKEEEERSRLGLLERSPTPSEEDGDETSQEICVTPVLSKHTSKSLGWICAKQDTEQCLCLCLSVSMRTMWSVVVFSVSTSVLVPIVGLSCKTNGKTKTTVSASQQSVEGRKPEVNKSAETRTKSSNEKRSPPPGEKVIVPKTSKQRKITVPNSPNSVSPSTKSLQPCAKQEQRRLICMKPIPKSGAIKQTVRAPNFDLESPSPSVSASGNTTKSCSVQGQIPSEGVDDYDESAKSVRNSHRESDSNPVSEG</sequence>
<feature type="compositionally biased region" description="Polar residues" evidence="1">
    <location>
        <begin position="208"/>
        <end position="228"/>
    </location>
</feature>
<feature type="region of interest" description="Disordered" evidence="1">
    <location>
        <begin position="104"/>
        <end position="178"/>
    </location>
</feature>
<accession>A0A1I7ZYB2</accession>
<reference evidence="3" key="1">
    <citation type="submission" date="2016-11" db="UniProtKB">
        <authorList>
            <consortium name="WormBaseParasite"/>
        </authorList>
    </citation>
    <scope>IDENTIFICATION</scope>
</reference>
<feature type="compositionally biased region" description="Polar residues" evidence="1">
    <location>
        <begin position="104"/>
        <end position="114"/>
    </location>
</feature>
<keyword evidence="2" id="KW-1185">Reference proteome</keyword>
<feature type="compositionally biased region" description="Basic and acidic residues" evidence="1">
    <location>
        <begin position="115"/>
        <end position="137"/>
    </location>
</feature>
<dbReference type="AlphaFoldDB" id="A0A1I7ZYB2"/>
<dbReference type="WBParaSite" id="L893_g30828.t1">
    <property type="protein sequence ID" value="L893_g30828.t1"/>
    <property type="gene ID" value="L893_g30828"/>
</dbReference>